<dbReference type="Proteomes" id="UP001390339">
    <property type="component" value="Unassembled WGS sequence"/>
</dbReference>
<evidence type="ECO:0000259" key="2">
    <source>
        <dbReference type="Pfam" id="PF00561"/>
    </source>
</evidence>
<dbReference type="SUPFAM" id="SSF53474">
    <property type="entry name" value="alpha/beta-Hydrolases"/>
    <property type="match status" value="1"/>
</dbReference>
<dbReference type="EMBL" id="JAPCWZ010000005">
    <property type="protein sequence ID" value="KAK8861875.1"/>
    <property type="molecule type" value="Genomic_DNA"/>
</dbReference>
<evidence type="ECO:0000313" key="4">
    <source>
        <dbReference type="Proteomes" id="UP001390339"/>
    </source>
</evidence>
<keyword evidence="4" id="KW-1185">Reference proteome</keyword>
<protein>
    <submittedName>
        <fullName evidence="3">Alpha/Beta hydrolase protein</fullName>
    </submittedName>
</protein>
<keyword evidence="3" id="KW-0378">Hydrolase</keyword>
<dbReference type="Gene3D" id="3.40.50.1820">
    <property type="entry name" value="alpha/beta hydrolase"/>
    <property type="match status" value="1"/>
</dbReference>
<dbReference type="Pfam" id="PF00561">
    <property type="entry name" value="Abhydrolase_1"/>
    <property type="match status" value="1"/>
</dbReference>
<dbReference type="GO" id="GO:0016787">
    <property type="term" value="F:hydrolase activity"/>
    <property type="evidence" value="ECO:0007669"/>
    <property type="project" value="UniProtKB-KW"/>
</dbReference>
<evidence type="ECO:0000256" key="1">
    <source>
        <dbReference type="ARBA" id="ARBA00008645"/>
    </source>
</evidence>
<dbReference type="InterPro" id="IPR029058">
    <property type="entry name" value="AB_hydrolase_fold"/>
</dbReference>
<sequence length="548" mass="60581">MSTPGMLAVTMQPQPGLPPAQFHEWYDNEHGPTRLRIPQIFRNGLRYRAADGQQPEFLAAYDVTRMSHLETDTYTTLRANRSPREAETIGQIDVTRHFWDLVSEEKSPLFLPIEELTDDEAAGLVLVVVELGLKDHPDAEAELLKWYNEEHVGMLSKVPGWLRTRLFKTSVLDTKGGAKTMYYGVHDYAKENGLGGEEHKASMATPWRVKVTDNYATLQGRRLWSLFYTFGPAPRDLQSLSELPAATSSFQSADGKTKTTNNDKSPVIESFVTLPSDGLVIPYRLEGNPDPKAPVIALCNSLLTSLHMWDGFVSVLKAQRPQYKILRYDSRGRHAVPQPPKPATLEMHADDLAGVLEALRIPRLEALIGVSMGGATTVRFALRHGPKVGKFVACDFNATSSEANTSAWKERIALAESTATLDDGKNTTVPGIQKLAGQTVQRWFHPSTGAETVKWMTDMVAANDVEGFRYGCQALWDYDMKEEMRQCAVPGLLVVGEGDGKGALVKAMDGFRGNLGEKGAELAVVPETGHLPMAENPQAFWEKVQAFL</sequence>
<comment type="caution">
    <text evidence="3">The sequence shown here is derived from an EMBL/GenBank/DDBJ whole genome shotgun (WGS) entry which is preliminary data.</text>
</comment>
<organism evidence="3 4">
    <name type="scientific">Apiospora arundinis</name>
    <dbReference type="NCBI Taxonomy" id="335852"/>
    <lineage>
        <taxon>Eukaryota</taxon>
        <taxon>Fungi</taxon>
        <taxon>Dikarya</taxon>
        <taxon>Ascomycota</taxon>
        <taxon>Pezizomycotina</taxon>
        <taxon>Sordariomycetes</taxon>
        <taxon>Xylariomycetidae</taxon>
        <taxon>Amphisphaeriales</taxon>
        <taxon>Apiosporaceae</taxon>
        <taxon>Apiospora</taxon>
    </lineage>
</organism>
<accession>A0ABR2IF96</accession>
<proteinExistence type="inferred from homology"/>
<gene>
    <name evidence="3" type="ORF">PGQ11_008110</name>
</gene>
<evidence type="ECO:0000313" key="3">
    <source>
        <dbReference type="EMBL" id="KAK8861875.1"/>
    </source>
</evidence>
<dbReference type="PANTHER" id="PTHR43039">
    <property type="entry name" value="ESTERASE-RELATED"/>
    <property type="match status" value="1"/>
</dbReference>
<name>A0ABR2IF96_9PEZI</name>
<reference evidence="3 4" key="1">
    <citation type="journal article" date="2024" name="IMA Fungus">
        <title>Apiospora arundinis, a panoply of carbohydrate-active enzymes and secondary metabolites.</title>
        <authorList>
            <person name="Sorensen T."/>
            <person name="Petersen C."/>
            <person name="Muurmann A.T."/>
            <person name="Christiansen J.V."/>
            <person name="Brundto M.L."/>
            <person name="Overgaard C.K."/>
            <person name="Boysen A.T."/>
            <person name="Wollenberg R.D."/>
            <person name="Larsen T.O."/>
            <person name="Sorensen J.L."/>
            <person name="Nielsen K.L."/>
            <person name="Sondergaard T.E."/>
        </authorList>
    </citation>
    <scope>NUCLEOTIDE SEQUENCE [LARGE SCALE GENOMIC DNA]</scope>
    <source>
        <strain evidence="3 4">AAU 773</strain>
    </source>
</reference>
<comment type="similarity">
    <text evidence="1">Belongs to the AB hydrolase superfamily.</text>
</comment>
<feature type="domain" description="AB hydrolase-1" evidence="2">
    <location>
        <begin position="294"/>
        <end position="536"/>
    </location>
</feature>
<dbReference type="InterPro" id="IPR000073">
    <property type="entry name" value="AB_hydrolase_1"/>
</dbReference>